<feature type="transmembrane region" description="Helical" evidence="6">
    <location>
        <begin position="196"/>
        <end position="217"/>
    </location>
</feature>
<comment type="caution">
    <text evidence="8">The sequence shown here is derived from an EMBL/GenBank/DDBJ whole genome shotgun (WGS) entry which is preliminary data.</text>
</comment>
<dbReference type="Pfam" id="PF02683">
    <property type="entry name" value="DsbD_TM"/>
    <property type="match status" value="1"/>
</dbReference>
<evidence type="ECO:0000256" key="5">
    <source>
        <dbReference type="ARBA" id="ARBA00023136"/>
    </source>
</evidence>
<evidence type="ECO:0000313" key="8">
    <source>
        <dbReference type="EMBL" id="HGB25337.1"/>
    </source>
</evidence>
<keyword evidence="3 6" id="KW-0812">Transmembrane</keyword>
<evidence type="ECO:0000256" key="3">
    <source>
        <dbReference type="ARBA" id="ARBA00022692"/>
    </source>
</evidence>
<feature type="transmembrane region" description="Helical" evidence="6">
    <location>
        <begin position="6"/>
        <end position="30"/>
    </location>
</feature>
<name>A0A7C3SP05_THEPE</name>
<reference evidence="8" key="1">
    <citation type="journal article" date="2020" name="mSystems">
        <title>Genome- and Community-Level Interaction Insights into Carbon Utilization and Element Cycling Functions of Hydrothermarchaeota in Hydrothermal Sediment.</title>
        <authorList>
            <person name="Zhou Z."/>
            <person name="Liu Y."/>
            <person name="Xu W."/>
            <person name="Pan J."/>
            <person name="Luo Z.H."/>
            <person name="Li M."/>
        </authorList>
    </citation>
    <scope>NUCLEOTIDE SEQUENCE [LARGE SCALE GENOMIC DNA]</scope>
    <source>
        <strain evidence="8">SpSt-8</strain>
    </source>
</reference>
<feature type="domain" description="Cytochrome C biogenesis protein transmembrane" evidence="7">
    <location>
        <begin position="6"/>
        <end position="180"/>
    </location>
</feature>
<sequence length="407" mass="42715">MEPAQIALVYLLGVLTSFSPCYLPVLPIMLAYITRGSFGRGVAACVLFAAGASISTALYGVLAASSASFLGHVAALGFTQLTIYTGYLLVGLGLVQFTPIKDVFALTPTLAPKVQRASVASAFVLGLVFSLAAAPCSFTPLVAFLSTAAVEGARGGEVFAVAAAFAGGIGSSLLALGLSSLLLGREFFGRLSRSALAKYHAQVTGILLVALGVFTIVSTENYLLAAPRIAYSFINFTSALGALTGALAATSIIRLGFLLESPTPVMLGVGLALLSIDRATEFFSMLGFEAPELYLREVSGMLILAALSAFSAGKYSTAPLPLSAAWSELLTLTEVFGWLAVWVRRDGHALFAVLYLAFDLIEHIARVLPGEAMLLIAPLSLVLQLSVLPLWRKLSLKTETLKLLEQP</sequence>
<keyword evidence="5 6" id="KW-0472">Membrane</keyword>
<feature type="transmembrane region" description="Helical" evidence="6">
    <location>
        <begin position="158"/>
        <end position="184"/>
    </location>
</feature>
<gene>
    <name evidence="8" type="ORF">ENV88_04765</name>
</gene>
<feature type="transmembrane region" description="Helical" evidence="6">
    <location>
        <begin position="74"/>
        <end position="98"/>
    </location>
</feature>
<feature type="transmembrane region" description="Helical" evidence="6">
    <location>
        <begin position="119"/>
        <end position="146"/>
    </location>
</feature>
<dbReference type="AlphaFoldDB" id="A0A7C3SP05"/>
<accession>A0A7C3SP05</accession>
<dbReference type="GO" id="GO:0017004">
    <property type="term" value="P:cytochrome complex assembly"/>
    <property type="evidence" value="ECO:0007669"/>
    <property type="project" value="InterPro"/>
</dbReference>
<comment type="similarity">
    <text evidence="2">Belongs to the DsbD family.</text>
</comment>
<evidence type="ECO:0000256" key="1">
    <source>
        <dbReference type="ARBA" id="ARBA00004141"/>
    </source>
</evidence>
<comment type="subcellular location">
    <subcellularLocation>
        <location evidence="1">Membrane</location>
        <topology evidence="1">Multi-pass membrane protein</topology>
    </subcellularLocation>
</comment>
<organism evidence="8">
    <name type="scientific">Thermofilum pendens</name>
    <dbReference type="NCBI Taxonomy" id="2269"/>
    <lineage>
        <taxon>Archaea</taxon>
        <taxon>Thermoproteota</taxon>
        <taxon>Thermoprotei</taxon>
        <taxon>Thermofilales</taxon>
        <taxon>Thermofilaceae</taxon>
        <taxon>Thermofilum</taxon>
    </lineage>
</organism>
<dbReference type="EMBL" id="DTIB01000091">
    <property type="protein sequence ID" value="HGB25337.1"/>
    <property type="molecule type" value="Genomic_DNA"/>
</dbReference>
<evidence type="ECO:0000259" key="7">
    <source>
        <dbReference type="Pfam" id="PF02683"/>
    </source>
</evidence>
<protein>
    <recommendedName>
        <fullName evidence="7">Cytochrome C biogenesis protein transmembrane domain-containing protein</fullName>
    </recommendedName>
</protein>
<evidence type="ECO:0000256" key="2">
    <source>
        <dbReference type="ARBA" id="ARBA00006143"/>
    </source>
</evidence>
<dbReference type="GO" id="GO:0016020">
    <property type="term" value="C:membrane"/>
    <property type="evidence" value="ECO:0007669"/>
    <property type="project" value="UniProtKB-SubCell"/>
</dbReference>
<feature type="transmembrane region" description="Helical" evidence="6">
    <location>
        <begin position="229"/>
        <end position="253"/>
    </location>
</feature>
<evidence type="ECO:0000256" key="4">
    <source>
        <dbReference type="ARBA" id="ARBA00022989"/>
    </source>
</evidence>
<proteinExistence type="inferred from homology"/>
<dbReference type="PANTHER" id="PTHR31272">
    <property type="entry name" value="CYTOCHROME C-TYPE BIOGENESIS PROTEIN HI_1454-RELATED"/>
    <property type="match status" value="1"/>
</dbReference>
<evidence type="ECO:0000256" key="6">
    <source>
        <dbReference type="SAM" id="Phobius"/>
    </source>
</evidence>
<dbReference type="InterPro" id="IPR003834">
    <property type="entry name" value="Cyt_c_assmbl_TM_dom"/>
</dbReference>
<feature type="transmembrane region" description="Helical" evidence="6">
    <location>
        <begin position="42"/>
        <end position="62"/>
    </location>
</feature>
<keyword evidence="4 6" id="KW-1133">Transmembrane helix</keyword>
<dbReference type="PANTHER" id="PTHR31272:SF9">
    <property type="entry name" value="BLL1027 PROTEIN"/>
    <property type="match status" value="1"/>
</dbReference>
<dbReference type="InterPro" id="IPR051790">
    <property type="entry name" value="Cytochrome_c-biogenesis_DsbD"/>
</dbReference>
<feature type="transmembrane region" description="Helical" evidence="6">
    <location>
        <begin position="265"/>
        <end position="287"/>
    </location>
</feature>